<gene>
    <name evidence="2" type="ORF">M501DRAFT_661866</name>
</gene>
<keyword evidence="1" id="KW-0812">Transmembrane</keyword>
<keyword evidence="1" id="KW-1133">Transmembrane helix</keyword>
<name>A0A9P4VRK4_9PEZI</name>
<keyword evidence="1" id="KW-0472">Membrane</keyword>
<feature type="transmembrane region" description="Helical" evidence="1">
    <location>
        <begin position="6"/>
        <end position="34"/>
    </location>
</feature>
<evidence type="ECO:0000256" key="1">
    <source>
        <dbReference type="SAM" id="Phobius"/>
    </source>
</evidence>
<dbReference type="EMBL" id="MU006092">
    <property type="protein sequence ID" value="KAF2841048.1"/>
    <property type="molecule type" value="Genomic_DNA"/>
</dbReference>
<dbReference type="Proteomes" id="UP000799429">
    <property type="component" value="Unassembled WGS sequence"/>
</dbReference>
<reference evidence="2" key="1">
    <citation type="journal article" date="2020" name="Stud. Mycol.">
        <title>101 Dothideomycetes genomes: a test case for predicting lifestyles and emergence of pathogens.</title>
        <authorList>
            <person name="Haridas S."/>
            <person name="Albert R."/>
            <person name="Binder M."/>
            <person name="Bloem J."/>
            <person name="Labutti K."/>
            <person name="Salamov A."/>
            <person name="Andreopoulos B."/>
            <person name="Baker S."/>
            <person name="Barry K."/>
            <person name="Bills G."/>
            <person name="Bluhm B."/>
            <person name="Cannon C."/>
            <person name="Castanera R."/>
            <person name="Culley D."/>
            <person name="Daum C."/>
            <person name="Ezra D."/>
            <person name="Gonzalez J."/>
            <person name="Henrissat B."/>
            <person name="Kuo A."/>
            <person name="Liang C."/>
            <person name="Lipzen A."/>
            <person name="Lutzoni F."/>
            <person name="Magnuson J."/>
            <person name="Mondo S."/>
            <person name="Nolan M."/>
            <person name="Ohm R."/>
            <person name="Pangilinan J."/>
            <person name="Park H.-J."/>
            <person name="Ramirez L."/>
            <person name="Alfaro M."/>
            <person name="Sun H."/>
            <person name="Tritt A."/>
            <person name="Yoshinaga Y."/>
            <person name="Zwiers L.-H."/>
            <person name="Turgeon B."/>
            <person name="Goodwin S."/>
            <person name="Spatafora J."/>
            <person name="Crous P."/>
            <person name="Grigoriev I."/>
        </authorList>
    </citation>
    <scope>NUCLEOTIDE SEQUENCE</scope>
    <source>
        <strain evidence="2">CBS 101060</strain>
    </source>
</reference>
<keyword evidence="3" id="KW-1185">Reference proteome</keyword>
<evidence type="ECO:0000313" key="3">
    <source>
        <dbReference type="Proteomes" id="UP000799429"/>
    </source>
</evidence>
<protein>
    <submittedName>
        <fullName evidence="2">Uncharacterized protein</fullName>
    </submittedName>
</protein>
<evidence type="ECO:0000313" key="2">
    <source>
        <dbReference type="EMBL" id="KAF2841048.1"/>
    </source>
</evidence>
<proteinExistence type="predicted"/>
<sequence length="80" mass="9186">MFNLLFFRLLYCAQGELVVIFLSISAAVVSYSIVHSFFKTSARIQISGRYLVLPRPGNIYATKAILPQEHLHQLLDFRKN</sequence>
<comment type="caution">
    <text evidence="2">The sequence shown here is derived from an EMBL/GenBank/DDBJ whole genome shotgun (WGS) entry which is preliminary data.</text>
</comment>
<dbReference type="AlphaFoldDB" id="A0A9P4VRK4"/>
<accession>A0A9P4VRK4</accession>
<organism evidence="2 3">
    <name type="scientific">Patellaria atrata CBS 101060</name>
    <dbReference type="NCBI Taxonomy" id="1346257"/>
    <lineage>
        <taxon>Eukaryota</taxon>
        <taxon>Fungi</taxon>
        <taxon>Dikarya</taxon>
        <taxon>Ascomycota</taxon>
        <taxon>Pezizomycotina</taxon>
        <taxon>Dothideomycetes</taxon>
        <taxon>Dothideomycetes incertae sedis</taxon>
        <taxon>Patellariales</taxon>
        <taxon>Patellariaceae</taxon>
        <taxon>Patellaria</taxon>
    </lineage>
</organism>